<evidence type="ECO:0000313" key="3">
    <source>
        <dbReference type="Proteomes" id="UP000215185"/>
    </source>
</evidence>
<evidence type="ECO:0000256" key="1">
    <source>
        <dbReference type="SAM" id="Phobius"/>
    </source>
</evidence>
<proteinExistence type="predicted"/>
<evidence type="ECO:0000313" key="2">
    <source>
        <dbReference type="EMBL" id="SNU86315.1"/>
    </source>
</evidence>
<dbReference type="EMBL" id="LT906439">
    <property type="protein sequence ID" value="SNU86315.1"/>
    <property type="molecule type" value="Genomic_DNA"/>
</dbReference>
<dbReference type="KEGG" id="smen:SAMEA4412692_0186"/>
<reference evidence="2 3" key="1">
    <citation type="submission" date="2017-06" db="EMBL/GenBank/DDBJ databases">
        <authorList>
            <consortium name="Pathogen Informatics"/>
        </authorList>
    </citation>
    <scope>NUCLEOTIDE SEQUENCE [LARGE SCALE GENOMIC DNA]</scope>
    <source>
        <strain evidence="2 3">NCTC13788</strain>
    </source>
</reference>
<accession>A0A239SLK4</accession>
<sequence>MKLNGPRIFILLLFLFVTGLNCYQIFVKNNLLYCLVEVFSFFLLLMGLYRTSDRRK</sequence>
<keyword evidence="1" id="KW-0472">Membrane</keyword>
<dbReference type="AlphaFoldDB" id="A0A239SLK4"/>
<keyword evidence="3" id="KW-1185">Reference proteome</keyword>
<name>A0A239SLK4_9STRE</name>
<organism evidence="2 3">
    <name type="scientific">Streptococcus merionis</name>
    <dbReference type="NCBI Taxonomy" id="400065"/>
    <lineage>
        <taxon>Bacteria</taxon>
        <taxon>Bacillati</taxon>
        <taxon>Bacillota</taxon>
        <taxon>Bacilli</taxon>
        <taxon>Lactobacillales</taxon>
        <taxon>Streptococcaceae</taxon>
        <taxon>Streptococcus</taxon>
    </lineage>
</organism>
<keyword evidence="1" id="KW-1133">Transmembrane helix</keyword>
<protein>
    <submittedName>
        <fullName evidence="2">Uncharacterized protein</fullName>
    </submittedName>
</protein>
<gene>
    <name evidence="2" type="ORF">SAMEA4412692_00186</name>
</gene>
<dbReference type="Proteomes" id="UP000215185">
    <property type="component" value="Chromosome 1"/>
</dbReference>
<keyword evidence="1" id="KW-0812">Transmembrane</keyword>
<feature type="transmembrane region" description="Helical" evidence="1">
    <location>
        <begin position="32"/>
        <end position="49"/>
    </location>
</feature>